<feature type="active site" description="Nucleophile" evidence="7">
    <location>
        <position position="406"/>
    </location>
</feature>
<dbReference type="RefSeq" id="WP_066770372.1">
    <property type="nucleotide sequence ID" value="NZ_BMIP01000006.1"/>
</dbReference>
<dbReference type="CDD" id="cd16913">
    <property type="entry name" value="YkuD_like"/>
    <property type="match status" value="1"/>
</dbReference>
<evidence type="ECO:0000256" key="9">
    <source>
        <dbReference type="SAM" id="SignalP"/>
    </source>
</evidence>
<comment type="pathway">
    <text evidence="1 7">Cell wall biogenesis; peptidoglycan biosynthesis.</text>
</comment>
<evidence type="ECO:0000256" key="7">
    <source>
        <dbReference type="PROSITE-ProRule" id="PRU01373"/>
    </source>
</evidence>
<dbReference type="InterPro" id="IPR005490">
    <property type="entry name" value="LD_TPept_cat_dom"/>
</dbReference>
<evidence type="ECO:0000256" key="1">
    <source>
        <dbReference type="ARBA" id="ARBA00004752"/>
    </source>
</evidence>
<evidence type="ECO:0000256" key="6">
    <source>
        <dbReference type="ARBA" id="ARBA00023316"/>
    </source>
</evidence>
<evidence type="ECO:0000256" key="3">
    <source>
        <dbReference type="ARBA" id="ARBA00022679"/>
    </source>
</evidence>
<dbReference type="AlphaFoldDB" id="A0A916Z562"/>
<evidence type="ECO:0000259" key="10">
    <source>
        <dbReference type="PROSITE" id="PS52029"/>
    </source>
</evidence>
<keyword evidence="4 7" id="KW-0133">Cell shape</keyword>
<comment type="caution">
    <text evidence="11">The sequence shown here is derived from an EMBL/GenBank/DDBJ whole genome shotgun (WGS) entry which is preliminary data.</text>
</comment>
<protein>
    <submittedName>
        <fullName evidence="11">Peptidoglycan-binding protein</fullName>
    </submittedName>
</protein>
<feature type="compositionally biased region" description="Polar residues" evidence="8">
    <location>
        <begin position="25"/>
        <end position="37"/>
    </location>
</feature>
<dbReference type="InterPro" id="IPR038063">
    <property type="entry name" value="Transpep_catalytic_dom"/>
</dbReference>
<dbReference type="GO" id="GO:0005576">
    <property type="term" value="C:extracellular region"/>
    <property type="evidence" value="ECO:0007669"/>
    <property type="project" value="TreeGrafter"/>
</dbReference>
<keyword evidence="12" id="KW-1185">Reference proteome</keyword>
<keyword evidence="3" id="KW-0808">Transferase</keyword>
<organism evidence="11 12">
    <name type="scientific">Croceicoccus mobilis</name>
    <dbReference type="NCBI Taxonomy" id="1703339"/>
    <lineage>
        <taxon>Bacteria</taxon>
        <taxon>Pseudomonadati</taxon>
        <taxon>Pseudomonadota</taxon>
        <taxon>Alphaproteobacteria</taxon>
        <taxon>Sphingomonadales</taxon>
        <taxon>Erythrobacteraceae</taxon>
        <taxon>Croceicoccus</taxon>
    </lineage>
</organism>
<dbReference type="Pfam" id="PF03734">
    <property type="entry name" value="YkuD"/>
    <property type="match status" value="1"/>
</dbReference>
<comment type="similarity">
    <text evidence="2">Belongs to the YkuD family.</text>
</comment>
<dbReference type="Pfam" id="PF01471">
    <property type="entry name" value="PG_binding_1"/>
    <property type="match status" value="1"/>
</dbReference>
<dbReference type="Gene3D" id="1.10.101.10">
    <property type="entry name" value="PGBD-like superfamily/PGBD"/>
    <property type="match status" value="1"/>
</dbReference>
<evidence type="ECO:0000256" key="2">
    <source>
        <dbReference type="ARBA" id="ARBA00005992"/>
    </source>
</evidence>
<feature type="region of interest" description="Disordered" evidence="8">
    <location>
        <begin position="212"/>
        <end position="255"/>
    </location>
</feature>
<dbReference type="PANTHER" id="PTHR30582:SF30">
    <property type="entry name" value="BLR4375 PROTEIN"/>
    <property type="match status" value="1"/>
</dbReference>
<dbReference type="Proteomes" id="UP000612349">
    <property type="component" value="Unassembled WGS sequence"/>
</dbReference>
<name>A0A916Z562_9SPHN</name>
<dbReference type="PROSITE" id="PS52029">
    <property type="entry name" value="LD_TPASE"/>
    <property type="match status" value="1"/>
</dbReference>
<feature type="domain" description="L,D-TPase catalytic" evidence="10">
    <location>
        <begin position="297"/>
        <end position="430"/>
    </location>
</feature>
<dbReference type="GO" id="GO:0018104">
    <property type="term" value="P:peptidoglycan-protein cross-linking"/>
    <property type="evidence" value="ECO:0007669"/>
    <property type="project" value="TreeGrafter"/>
</dbReference>
<feature type="signal peptide" evidence="9">
    <location>
        <begin position="1"/>
        <end position="17"/>
    </location>
</feature>
<dbReference type="Gene3D" id="2.40.440.10">
    <property type="entry name" value="L,D-transpeptidase catalytic domain-like"/>
    <property type="match status" value="1"/>
</dbReference>
<dbReference type="InterPro" id="IPR036365">
    <property type="entry name" value="PGBD-like_sf"/>
</dbReference>
<dbReference type="GO" id="GO:0071972">
    <property type="term" value="F:peptidoglycan L,D-transpeptidase activity"/>
    <property type="evidence" value="ECO:0007669"/>
    <property type="project" value="TreeGrafter"/>
</dbReference>
<keyword evidence="9" id="KW-0732">Signal</keyword>
<keyword evidence="6 7" id="KW-0961">Cell wall biogenesis/degradation</keyword>
<dbReference type="InterPro" id="IPR050979">
    <property type="entry name" value="LD-transpeptidase"/>
</dbReference>
<evidence type="ECO:0000313" key="11">
    <source>
        <dbReference type="EMBL" id="GGD76707.1"/>
    </source>
</evidence>
<dbReference type="GO" id="GO:0016740">
    <property type="term" value="F:transferase activity"/>
    <property type="evidence" value="ECO:0007669"/>
    <property type="project" value="UniProtKB-KW"/>
</dbReference>
<dbReference type="InterPro" id="IPR002477">
    <property type="entry name" value="Peptidoglycan-bd-like"/>
</dbReference>
<accession>A0A916Z562</accession>
<evidence type="ECO:0000256" key="5">
    <source>
        <dbReference type="ARBA" id="ARBA00022984"/>
    </source>
</evidence>
<evidence type="ECO:0000256" key="8">
    <source>
        <dbReference type="SAM" id="MobiDB-lite"/>
    </source>
</evidence>
<feature type="chain" id="PRO_5037471129" evidence="9">
    <location>
        <begin position="18"/>
        <end position="431"/>
    </location>
</feature>
<dbReference type="PROSITE" id="PS51257">
    <property type="entry name" value="PROKAR_LIPOPROTEIN"/>
    <property type="match status" value="1"/>
</dbReference>
<dbReference type="InterPro" id="IPR036366">
    <property type="entry name" value="PGBDSf"/>
</dbReference>
<evidence type="ECO:0000256" key="4">
    <source>
        <dbReference type="ARBA" id="ARBA00022960"/>
    </source>
</evidence>
<feature type="region of interest" description="Disordered" evidence="8">
    <location>
        <begin position="25"/>
        <end position="64"/>
    </location>
</feature>
<sequence length="431" mass="46096">MPIRRTAVQFCAPFALAVVLAGCSQSEEPAEETQTAPQPEADDNYADEMRSDDSAAASPDVIADSEERPVMQAQVILDRMGFSPGVIDGQMGMSTENALLAFQEANGLTESGELDDATRAALLGSTALSEQGPQVNADGEIENTPQPTATAPGAHAVPATRVVTIPESFAVGRYEAIPDDAADQAEMTRLGYESLDEKLAERFHTTVDTLMMLNPDGQPAGAKAKGEKPAAPDEAEEEDPNPTDDARPGPKSHFKAGQQIRVPNIGADFIDANKDIASDWRDTLRTLGVGSEQPHAARIVVDKSDDTLIAYDEDGKIIAAFTVSSGSSHDPLPIGDWKILGVAHNPPFAYDPTLFWDVPDTAEKQQLPPGPNGPVGVVWIDLSKEHYGIHGTSEPQTIGRAQSHGCVRLTNWDAARLAEMVDQSTEVHFQK</sequence>
<dbReference type="SUPFAM" id="SSF141523">
    <property type="entry name" value="L,D-transpeptidase catalytic domain-like"/>
    <property type="match status" value="1"/>
</dbReference>
<dbReference type="SUPFAM" id="SSF47090">
    <property type="entry name" value="PGBD-like"/>
    <property type="match status" value="1"/>
</dbReference>
<dbReference type="GO" id="GO:0071555">
    <property type="term" value="P:cell wall organization"/>
    <property type="evidence" value="ECO:0007669"/>
    <property type="project" value="UniProtKB-UniRule"/>
</dbReference>
<dbReference type="EMBL" id="BMIP01000006">
    <property type="protein sequence ID" value="GGD76707.1"/>
    <property type="molecule type" value="Genomic_DNA"/>
</dbReference>
<proteinExistence type="inferred from homology"/>
<reference evidence="11" key="1">
    <citation type="journal article" date="2014" name="Int. J. Syst. Evol. Microbiol.">
        <title>Complete genome sequence of Corynebacterium casei LMG S-19264T (=DSM 44701T), isolated from a smear-ripened cheese.</title>
        <authorList>
            <consortium name="US DOE Joint Genome Institute (JGI-PGF)"/>
            <person name="Walter F."/>
            <person name="Albersmeier A."/>
            <person name="Kalinowski J."/>
            <person name="Ruckert C."/>
        </authorList>
    </citation>
    <scope>NUCLEOTIDE SEQUENCE</scope>
    <source>
        <strain evidence="11">CGMCC 1.15360</strain>
    </source>
</reference>
<dbReference type="PANTHER" id="PTHR30582">
    <property type="entry name" value="L,D-TRANSPEPTIDASE"/>
    <property type="match status" value="1"/>
</dbReference>
<evidence type="ECO:0000313" key="12">
    <source>
        <dbReference type="Proteomes" id="UP000612349"/>
    </source>
</evidence>
<reference evidence="11" key="2">
    <citation type="submission" date="2020-09" db="EMBL/GenBank/DDBJ databases">
        <authorList>
            <person name="Sun Q."/>
            <person name="Zhou Y."/>
        </authorList>
    </citation>
    <scope>NUCLEOTIDE SEQUENCE</scope>
    <source>
        <strain evidence="11">CGMCC 1.15360</strain>
    </source>
</reference>
<feature type="compositionally biased region" description="Acidic residues" evidence="8">
    <location>
        <begin position="233"/>
        <end position="242"/>
    </location>
</feature>
<dbReference type="GO" id="GO:0008360">
    <property type="term" value="P:regulation of cell shape"/>
    <property type="evidence" value="ECO:0007669"/>
    <property type="project" value="UniProtKB-UniRule"/>
</dbReference>
<gene>
    <name evidence="11" type="ORF">GCM10010990_28010</name>
</gene>
<feature type="active site" description="Proton donor/acceptor" evidence="7">
    <location>
        <position position="390"/>
    </location>
</feature>
<keyword evidence="5 7" id="KW-0573">Peptidoglycan synthesis</keyword>